<dbReference type="EMBL" id="JACHGF010000001">
    <property type="protein sequence ID" value="MBB5282546.1"/>
    <property type="molecule type" value="Genomic_DNA"/>
</dbReference>
<reference evidence="4 5" key="1">
    <citation type="submission" date="2020-08" db="EMBL/GenBank/DDBJ databases">
        <title>Genomic Encyclopedia of Type Strains, Phase IV (KMG-IV): sequencing the most valuable type-strain genomes for metagenomic binning, comparative biology and taxonomic classification.</title>
        <authorList>
            <person name="Goeker M."/>
        </authorList>
    </citation>
    <scope>NUCLEOTIDE SEQUENCE [LARGE SCALE GENOMIC DNA]</scope>
    <source>
        <strain evidence="4 5">DSM 105074</strain>
    </source>
</reference>
<proteinExistence type="predicted"/>
<name>A0A840TEJ4_9BACT</name>
<protein>
    <submittedName>
        <fullName evidence="4">CBS domain-containing protein</fullName>
    </submittedName>
</protein>
<keyword evidence="1 2" id="KW-0129">CBS domain</keyword>
<accession>A0A840TEJ4</accession>
<dbReference type="AlphaFoldDB" id="A0A840TEJ4"/>
<dbReference type="InterPro" id="IPR046342">
    <property type="entry name" value="CBS_dom_sf"/>
</dbReference>
<dbReference type="Gene3D" id="3.10.580.10">
    <property type="entry name" value="CBS-domain"/>
    <property type="match status" value="2"/>
</dbReference>
<keyword evidence="5" id="KW-1185">Reference proteome</keyword>
<sequence length="139" mass="15866">MKRREPITHIMTENVLAVNLADDLHEVVDLFNKHKIRHVPVLNGQEVVGMISRTDINRLTFSALFDNQAGVDEAVLTMLTLEQVMTHKPRLIRADQTIRDVAEIFTQEEFHALPVTDEKGTLVGIVTTTDVMRYLLDLY</sequence>
<gene>
    <name evidence="4" type="ORF">HNQ92_000667</name>
</gene>
<feature type="domain" description="CBS" evidence="3">
    <location>
        <begin position="85"/>
        <end position="139"/>
    </location>
</feature>
<evidence type="ECO:0000256" key="1">
    <source>
        <dbReference type="ARBA" id="ARBA00023122"/>
    </source>
</evidence>
<organism evidence="4 5">
    <name type="scientific">Rhabdobacter roseus</name>
    <dbReference type="NCBI Taxonomy" id="1655419"/>
    <lineage>
        <taxon>Bacteria</taxon>
        <taxon>Pseudomonadati</taxon>
        <taxon>Bacteroidota</taxon>
        <taxon>Cytophagia</taxon>
        <taxon>Cytophagales</taxon>
        <taxon>Cytophagaceae</taxon>
        <taxon>Rhabdobacter</taxon>
    </lineage>
</organism>
<evidence type="ECO:0000313" key="5">
    <source>
        <dbReference type="Proteomes" id="UP000557307"/>
    </source>
</evidence>
<dbReference type="RefSeq" id="WP_184170860.1">
    <property type="nucleotide sequence ID" value="NZ_JACHGF010000001.1"/>
</dbReference>
<dbReference type="PROSITE" id="PS51371">
    <property type="entry name" value="CBS"/>
    <property type="match status" value="2"/>
</dbReference>
<dbReference type="Proteomes" id="UP000557307">
    <property type="component" value="Unassembled WGS sequence"/>
</dbReference>
<evidence type="ECO:0000259" key="3">
    <source>
        <dbReference type="PROSITE" id="PS51371"/>
    </source>
</evidence>
<dbReference type="PANTHER" id="PTHR43080">
    <property type="entry name" value="CBS DOMAIN-CONTAINING PROTEIN CBSX3, MITOCHONDRIAL"/>
    <property type="match status" value="1"/>
</dbReference>
<evidence type="ECO:0000256" key="2">
    <source>
        <dbReference type="PROSITE-ProRule" id="PRU00703"/>
    </source>
</evidence>
<feature type="domain" description="CBS" evidence="3">
    <location>
        <begin position="11"/>
        <end position="67"/>
    </location>
</feature>
<dbReference type="InterPro" id="IPR000644">
    <property type="entry name" value="CBS_dom"/>
</dbReference>
<dbReference type="Pfam" id="PF00571">
    <property type="entry name" value="CBS"/>
    <property type="match status" value="2"/>
</dbReference>
<dbReference type="PANTHER" id="PTHR43080:SF2">
    <property type="entry name" value="CBS DOMAIN-CONTAINING PROTEIN"/>
    <property type="match status" value="1"/>
</dbReference>
<dbReference type="SMART" id="SM00116">
    <property type="entry name" value="CBS"/>
    <property type="match status" value="2"/>
</dbReference>
<dbReference type="InterPro" id="IPR051257">
    <property type="entry name" value="Diverse_CBS-Domain"/>
</dbReference>
<comment type="caution">
    <text evidence="4">The sequence shown here is derived from an EMBL/GenBank/DDBJ whole genome shotgun (WGS) entry which is preliminary data.</text>
</comment>
<dbReference type="SUPFAM" id="SSF54631">
    <property type="entry name" value="CBS-domain pair"/>
    <property type="match status" value="1"/>
</dbReference>
<evidence type="ECO:0000313" key="4">
    <source>
        <dbReference type="EMBL" id="MBB5282546.1"/>
    </source>
</evidence>